<dbReference type="EMBL" id="PNBA02000001">
    <property type="protein sequence ID" value="KAG6436597.1"/>
    <property type="molecule type" value="Genomic_DNA"/>
</dbReference>
<dbReference type="AlphaFoldDB" id="A0A8X8YU31"/>
<protein>
    <submittedName>
        <fullName evidence="1">Uncharacterized protein</fullName>
    </submittedName>
</protein>
<keyword evidence="2" id="KW-1185">Reference proteome</keyword>
<sequence length="75" mass="8004">MIQGECGVVEEVGHGGVEERGHVVEEGGRGRGRGRGLVVEEAREAASCEEEVVLQLDHLVLQRCDGANAPVDRVL</sequence>
<dbReference type="Proteomes" id="UP000298416">
    <property type="component" value="Unassembled WGS sequence"/>
</dbReference>
<name>A0A8X8YU31_SALSN</name>
<reference evidence="1" key="2">
    <citation type="submission" date="2020-08" db="EMBL/GenBank/DDBJ databases">
        <title>Plant Genome Project.</title>
        <authorList>
            <person name="Zhang R.-G."/>
        </authorList>
    </citation>
    <scope>NUCLEOTIDE SEQUENCE</scope>
    <source>
        <strain evidence="1">Huo1</strain>
        <tissue evidence="1">Leaf</tissue>
    </source>
</reference>
<organism evidence="1">
    <name type="scientific">Salvia splendens</name>
    <name type="common">Scarlet sage</name>
    <dbReference type="NCBI Taxonomy" id="180675"/>
    <lineage>
        <taxon>Eukaryota</taxon>
        <taxon>Viridiplantae</taxon>
        <taxon>Streptophyta</taxon>
        <taxon>Embryophyta</taxon>
        <taxon>Tracheophyta</taxon>
        <taxon>Spermatophyta</taxon>
        <taxon>Magnoliopsida</taxon>
        <taxon>eudicotyledons</taxon>
        <taxon>Gunneridae</taxon>
        <taxon>Pentapetalae</taxon>
        <taxon>asterids</taxon>
        <taxon>lamiids</taxon>
        <taxon>Lamiales</taxon>
        <taxon>Lamiaceae</taxon>
        <taxon>Nepetoideae</taxon>
        <taxon>Mentheae</taxon>
        <taxon>Salviinae</taxon>
        <taxon>Salvia</taxon>
        <taxon>Salvia subgen. Calosphace</taxon>
        <taxon>core Calosphace</taxon>
    </lineage>
</organism>
<gene>
    <name evidence="1" type="ORF">SASPL_101498</name>
</gene>
<proteinExistence type="predicted"/>
<accession>A0A8X8YU31</accession>
<reference evidence="1" key="1">
    <citation type="submission" date="2018-01" db="EMBL/GenBank/DDBJ databases">
        <authorList>
            <person name="Mao J.F."/>
        </authorList>
    </citation>
    <scope>NUCLEOTIDE SEQUENCE</scope>
    <source>
        <strain evidence="1">Huo1</strain>
        <tissue evidence="1">Leaf</tissue>
    </source>
</reference>
<comment type="caution">
    <text evidence="1">The sequence shown here is derived from an EMBL/GenBank/DDBJ whole genome shotgun (WGS) entry which is preliminary data.</text>
</comment>
<evidence type="ECO:0000313" key="1">
    <source>
        <dbReference type="EMBL" id="KAG6436597.1"/>
    </source>
</evidence>
<evidence type="ECO:0000313" key="2">
    <source>
        <dbReference type="Proteomes" id="UP000298416"/>
    </source>
</evidence>